<reference evidence="2 3" key="1">
    <citation type="submission" date="2019-06" db="EMBL/GenBank/DDBJ databases">
        <title>Draft genomes of female and male turbot (Scophthalmus maximus).</title>
        <authorList>
            <person name="Xu H."/>
            <person name="Xu X.-W."/>
            <person name="Shao C."/>
            <person name="Chen S."/>
        </authorList>
    </citation>
    <scope>NUCLEOTIDE SEQUENCE [LARGE SCALE GENOMIC DNA]</scope>
    <source>
        <strain evidence="2">Ysfricsl-2016a</strain>
        <tissue evidence="2">Blood</tissue>
    </source>
</reference>
<feature type="compositionally biased region" description="Polar residues" evidence="1">
    <location>
        <begin position="8"/>
        <end position="17"/>
    </location>
</feature>
<dbReference type="AlphaFoldDB" id="A0A6A4RJR4"/>
<feature type="region of interest" description="Disordered" evidence="1">
    <location>
        <begin position="1"/>
        <end position="25"/>
    </location>
</feature>
<sequence length="112" mass="12200">MSSDCRDTQANSLQSQRSTHKERERSIFNSVMINIYPVGCGDTDDADDAHDADDGHDADDADDVVVRFVLSLAIFSASQSSVQVQRTKSTEELDLAASPHMPPQAQCKANES</sequence>
<dbReference type="EMBL" id="VEVO01000144">
    <property type="protein sequence ID" value="KAF0022113.1"/>
    <property type="molecule type" value="Genomic_DNA"/>
</dbReference>
<evidence type="ECO:0000313" key="2">
    <source>
        <dbReference type="EMBL" id="KAF0022113.1"/>
    </source>
</evidence>
<name>A0A6A4RJR4_SCOMX</name>
<dbReference type="Proteomes" id="UP000438429">
    <property type="component" value="Unassembled WGS sequence"/>
</dbReference>
<feature type="region of interest" description="Disordered" evidence="1">
    <location>
        <begin position="81"/>
        <end position="112"/>
    </location>
</feature>
<feature type="compositionally biased region" description="Acidic residues" evidence="1">
    <location>
        <begin position="42"/>
        <end position="59"/>
    </location>
</feature>
<evidence type="ECO:0000313" key="3">
    <source>
        <dbReference type="Proteomes" id="UP000438429"/>
    </source>
</evidence>
<comment type="caution">
    <text evidence="2">The sequence shown here is derived from an EMBL/GenBank/DDBJ whole genome shotgun (WGS) entry which is preliminary data.</text>
</comment>
<protein>
    <submittedName>
        <fullName evidence="2">Uncharacterized protein</fullName>
    </submittedName>
</protein>
<organism evidence="2 3">
    <name type="scientific">Scophthalmus maximus</name>
    <name type="common">Turbot</name>
    <name type="synonym">Psetta maxima</name>
    <dbReference type="NCBI Taxonomy" id="52904"/>
    <lineage>
        <taxon>Eukaryota</taxon>
        <taxon>Metazoa</taxon>
        <taxon>Chordata</taxon>
        <taxon>Craniata</taxon>
        <taxon>Vertebrata</taxon>
        <taxon>Euteleostomi</taxon>
        <taxon>Actinopterygii</taxon>
        <taxon>Neopterygii</taxon>
        <taxon>Teleostei</taxon>
        <taxon>Neoteleostei</taxon>
        <taxon>Acanthomorphata</taxon>
        <taxon>Carangaria</taxon>
        <taxon>Pleuronectiformes</taxon>
        <taxon>Pleuronectoidei</taxon>
        <taxon>Scophthalmidae</taxon>
        <taxon>Scophthalmus</taxon>
    </lineage>
</organism>
<evidence type="ECO:0000256" key="1">
    <source>
        <dbReference type="SAM" id="MobiDB-lite"/>
    </source>
</evidence>
<proteinExistence type="predicted"/>
<feature type="region of interest" description="Disordered" evidence="1">
    <location>
        <begin position="39"/>
        <end position="59"/>
    </location>
</feature>
<gene>
    <name evidence="2" type="ORF">F2P81_025634</name>
</gene>
<accession>A0A6A4RJR4</accession>